<keyword evidence="3" id="KW-1185">Reference proteome</keyword>
<protein>
    <submittedName>
        <fullName evidence="2">Uncharacterized protein</fullName>
    </submittedName>
</protein>
<dbReference type="Proteomes" id="UP001235939">
    <property type="component" value="Chromosome 14"/>
</dbReference>
<evidence type="ECO:0000313" key="2">
    <source>
        <dbReference type="EMBL" id="UYV77172.1"/>
    </source>
</evidence>
<name>A0ABY6L7M3_9ARAC</name>
<dbReference type="EMBL" id="CP092876">
    <property type="protein sequence ID" value="UYV77172.1"/>
    <property type="molecule type" value="Genomic_DNA"/>
</dbReference>
<evidence type="ECO:0000313" key="3">
    <source>
        <dbReference type="Proteomes" id="UP001235939"/>
    </source>
</evidence>
<feature type="compositionally biased region" description="Acidic residues" evidence="1">
    <location>
        <begin position="15"/>
        <end position="24"/>
    </location>
</feature>
<proteinExistence type="predicted"/>
<reference evidence="2 3" key="1">
    <citation type="submission" date="2022-01" db="EMBL/GenBank/DDBJ databases">
        <title>A chromosomal length assembly of Cordylochernes scorpioides.</title>
        <authorList>
            <person name="Zeh D."/>
            <person name="Zeh J."/>
        </authorList>
    </citation>
    <scope>NUCLEOTIDE SEQUENCE [LARGE SCALE GENOMIC DNA]</scope>
    <source>
        <strain evidence="2">IN4F17</strain>
        <tissue evidence="2">Whole Body</tissue>
    </source>
</reference>
<sequence>MLGFHHRAKGKTSLEDDDVPIDDDTTTKPLFTPQEKGRKGREKVIVNGIDPYVKSQLIHTLHVWIGVSFDKQWRPDKPLVPPSCNMCKTP</sequence>
<evidence type="ECO:0000256" key="1">
    <source>
        <dbReference type="SAM" id="MobiDB-lite"/>
    </source>
</evidence>
<gene>
    <name evidence="2" type="ORF">LAZ67_14003499</name>
</gene>
<feature type="region of interest" description="Disordered" evidence="1">
    <location>
        <begin position="1"/>
        <end position="39"/>
    </location>
</feature>
<feature type="compositionally biased region" description="Basic residues" evidence="1">
    <location>
        <begin position="1"/>
        <end position="10"/>
    </location>
</feature>
<accession>A0ABY6L7M3</accession>
<organism evidence="2 3">
    <name type="scientific">Cordylochernes scorpioides</name>
    <dbReference type="NCBI Taxonomy" id="51811"/>
    <lineage>
        <taxon>Eukaryota</taxon>
        <taxon>Metazoa</taxon>
        <taxon>Ecdysozoa</taxon>
        <taxon>Arthropoda</taxon>
        <taxon>Chelicerata</taxon>
        <taxon>Arachnida</taxon>
        <taxon>Pseudoscorpiones</taxon>
        <taxon>Cheliferoidea</taxon>
        <taxon>Chernetidae</taxon>
        <taxon>Cordylochernes</taxon>
    </lineage>
</organism>